<dbReference type="PANTHER" id="PTHR34039">
    <property type="entry name" value="UPF0102 PROTEIN YRAN"/>
    <property type="match status" value="1"/>
</dbReference>
<feature type="region of interest" description="Disordered" evidence="3">
    <location>
        <begin position="1"/>
        <end position="21"/>
    </location>
</feature>
<dbReference type="EMBL" id="CP001614">
    <property type="protein sequence ID" value="ACR10771.1"/>
    <property type="molecule type" value="Genomic_DNA"/>
</dbReference>
<dbReference type="NCBIfam" id="NF009150">
    <property type="entry name" value="PRK12497.1-3"/>
    <property type="match status" value="1"/>
</dbReference>
<dbReference type="HOGENOM" id="CLU_115353_1_0_6"/>
<dbReference type="InterPro" id="IPR011856">
    <property type="entry name" value="tRNA_endonuc-like_dom_sf"/>
</dbReference>
<dbReference type="eggNOG" id="COG0792">
    <property type="taxonomic scope" value="Bacteria"/>
</dbReference>
<name>C5BS52_TERTT</name>
<keyword evidence="5" id="KW-1185">Reference proteome</keyword>
<sequence length="129" mass="14458">MKIPNPFRTPTGKQPTARRKTGDLAEDAAQQYLISQGLTPVARNYRSRFGEIDLIMQHASTLVFVEVRYRANSRYGSSAATVTASKQNKIRQTAQQFIIDKKLSANLALRFDVVGMSGTQTQWIKGAFY</sequence>
<dbReference type="STRING" id="377629.TERTU_3666"/>
<gene>
    <name evidence="4" type="ordered locus">TERTU_3666</name>
</gene>
<dbReference type="KEGG" id="ttu:TERTU_3666"/>
<evidence type="ECO:0000313" key="4">
    <source>
        <dbReference type="EMBL" id="ACR10771.1"/>
    </source>
</evidence>
<dbReference type="RefSeq" id="WP_015816883.1">
    <property type="nucleotide sequence ID" value="NC_012997.1"/>
</dbReference>
<dbReference type="InterPro" id="IPR003509">
    <property type="entry name" value="UPF0102_YraN-like"/>
</dbReference>
<reference evidence="4 5" key="1">
    <citation type="journal article" date="2009" name="PLoS ONE">
        <title>The complete genome of Teredinibacter turnerae T7901: an intracellular endosymbiont of marine wood-boring bivalves (shipworms).</title>
        <authorList>
            <person name="Yang J.C."/>
            <person name="Madupu R."/>
            <person name="Durkin A.S."/>
            <person name="Ekborg N.A."/>
            <person name="Pedamallu C.S."/>
            <person name="Hostetler J.B."/>
            <person name="Radune D."/>
            <person name="Toms B.S."/>
            <person name="Henrissat B."/>
            <person name="Coutinho P.M."/>
            <person name="Schwarz S."/>
            <person name="Field L."/>
            <person name="Trindade-Silva A.E."/>
            <person name="Soares C.A.G."/>
            <person name="Elshahawi S."/>
            <person name="Hanora A."/>
            <person name="Schmidt E.W."/>
            <person name="Haygood M.G."/>
            <person name="Posfai J."/>
            <person name="Benner J."/>
            <person name="Madinger C."/>
            <person name="Nove J."/>
            <person name="Anton B."/>
            <person name="Chaudhary K."/>
            <person name="Foster J."/>
            <person name="Holman A."/>
            <person name="Kumar S."/>
            <person name="Lessard P.A."/>
            <person name="Luyten Y.A."/>
            <person name="Slatko B."/>
            <person name="Wood N."/>
            <person name="Wu B."/>
            <person name="Teplitski M."/>
            <person name="Mougous J.D."/>
            <person name="Ward N."/>
            <person name="Eisen J.A."/>
            <person name="Badger J.H."/>
            <person name="Distel D.L."/>
        </authorList>
    </citation>
    <scope>NUCLEOTIDE SEQUENCE [LARGE SCALE GENOMIC DNA]</scope>
    <source>
        <strain evidence="5">ATCC 39867 / T7901</strain>
    </source>
</reference>
<dbReference type="AlphaFoldDB" id="C5BS52"/>
<proteinExistence type="inferred from homology"/>
<evidence type="ECO:0000256" key="3">
    <source>
        <dbReference type="SAM" id="MobiDB-lite"/>
    </source>
</evidence>
<dbReference type="Gene3D" id="3.40.1350.10">
    <property type="match status" value="1"/>
</dbReference>
<dbReference type="PANTHER" id="PTHR34039:SF1">
    <property type="entry name" value="UPF0102 PROTEIN YRAN"/>
    <property type="match status" value="1"/>
</dbReference>
<dbReference type="SUPFAM" id="SSF52980">
    <property type="entry name" value="Restriction endonuclease-like"/>
    <property type="match status" value="1"/>
</dbReference>
<protein>
    <recommendedName>
        <fullName evidence="2">UPF0102 protein TERTU_3666</fullName>
    </recommendedName>
</protein>
<organism evidence="4 5">
    <name type="scientific">Teredinibacter turnerae (strain ATCC 39867 / T7901)</name>
    <dbReference type="NCBI Taxonomy" id="377629"/>
    <lineage>
        <taxon>Bacteria</taxon>
        <taxon>Pseudomonadati</taxon>
        <taxon>Pseudomonadota</taxon>
        <taxon>Gammaproteobacteria</taxon>
        <taxon>Cellvibrionales</taxon>
        <taxon>Cellvibrionaceae</taxon>
        <taxon>Teredinibacter</taxon>
    </lineage>
</organism>
<dbReference type="GO" id="GO:0003676">
    <property type="term" value="F:nucleic acid binding"/>
    <property type="evidence" value="ECO:0007669"/>
    <property type="project" value="InterPro"/>
</dbReference>
<dbReference type="InterPro" id="IPR011335">
    <property type="entry name" value="Restrct_endonuc-II-like"/>
</dbReference>
<dbReference type="HAMAP" id="MF_00048">
    <property type="entry name" value="UPF0102"/>
    <property type="match status" value="1"/>
</dbReference>
<dbReference type="NCBIfam" id="TIGR00252">
    <property type="entry name" value="YraN family protein"/>
    <property type="match status" value="1"/>
</dbReference>
<dbReference type="Proteomes" id="UP000009080">
    <property type="component" value="Chromosome"/>
</dbReference>
<evidence type="ECO:0000256" key="2">
    <source>
        <dbReference type="HAMAP-Rule" id="MF_00048"/>
    </source>
</evidence>
<evidence type="ECO:0000313" key="5">
    <source>
        <dbReference type="Proteomes" id="UP000009080"/>
    </source>
</evidence>
<accession>C5BS52</accession>
<dbReference type="CDD" id="cd20736">
    <property type="entry name" value="PoNe_Nuclease"/>
    <property type="match status" value="1"/>
</dbReference>
<comment type="similarity">
    <text evidence="1 2">Belongs to the UPF0102 family.</text>
</comment>
<evidence type="ECO:0000256" key="1">
    <source>
        <dbReference type="ARBA" id="ARBA00006738"/>
    </source>
</evidence>
<dbReference type="OrthoDB" id="9794876at2"/>
<dbReference type="Pfam" id="PF02021">
    <property type="entry name" value="UPF0102"/>
    <property type="match status" value="1"/>
</dbReference>